<dbReference type="PROSITE" id="PS51257">
    <property type="entry name" value="PROKAR_LIPOPROTEIN"/>
    <property type="match status" value="1"/>
</dbReference>
<dbReference type="Proteomes" id="UP000886005">
    <property type="component" value="Unassembled WGS sequence"/>
</dbReference>
<name>A0A7V1LMR7_CALAY</name>
<evidence type="ECO:0000313" key="1">
    <source>
        <dbReference type="EMBL" id="HED10342.1"/>
    </source>
</evidence>
<dbReference type="AlphaFoldDB" id="A0A7V1LMR7"/>
<protein>
    <submittedName>
        <fullName evidence="1">Uncharacterized protein</fullName>
    </submittedName>
</protein>
<proteinExistence type="predicted"/>
<dbReference type="EMBL" id="DRLD01000179">
    <property type="protein sequence ID" value="HED10342.1"/>
    <property type="molecule type" value="Genomic_DNA"/>
</dbReference>
<reference evidence="1" key="1">
    <citation type="journal article" date="2020" name="mSystems">
        <title>Genome- and Community-Level Interaction Insights into Carbon Utilization and Element Cycling Functions of Hydrothermarchaeota in Hydrothermal Sediment.</title>
        <authorList>
            <person name="Zhou Z."/>
            <person name="Liu Y."/>
            <person name="Xu W."/>
            <person name="Pan J."/>
            <person name="Luo Z.H."/>
            <person name="Li M."/>
        </authorList>
    </citation>
    <scope>NUCLEOTIDE SEQUENCE [LARGE SCALE GENOMIC DNA]</scope>
    <source>
        <strain evidence="1">HyVt-456</strain>
    </source>
</reference>
<accession>A0A7V1LMR7</accession>
<comment type="caution">
    <text evidence="1">The sequence shown here is derived from an EMBL/GenBank/DDBJ whole genome shotgun (WGS) entry which is preliminary data.</text>
</comment>
<sequence>MTRMSFFLLSFWLITACTVNEPELPEWDTQWSIVLKGDSIRLADLVDDPSIASQYDAAVGDSLFFIQFSDTSDVQTVKAQDLSAKLDDQAFTETLGVFEVGQPAAQNTPPQTFSEIFADYNPTVGSVFPPLPPRTLYPDPRQMDFSEFEELDIASATLSIVFYNNLFLDIDKGMTVTLIDRQRKNDPDGGVIDSLVFVDAIPADSVGRSLPVDLAGKVISNQMELLYKIPLVGTDSARVLTQSDLDGSIYTEVQMSPLRVNRALAKVPAQTIIRANTAPVGADGFIIRSARVDKGGFNISLNNKMNVGGEFTVTLPDFQNANGDPLTATGTLEAQRGSTVRLNLAGYTLQNSQAPGDNLDSLRYSLRLVTASADNAVWLDAGDSLSVQVQADSIYFASFSGVMEPIEIAIDPIIKEDLLKVSNLEGNFTFPDVVLSVNIHNQLDLETSLNLNITGYHHENNVLTDSVAISINRDLLRGENSFTTETLTFDKSSTVPSIVDLMSILPDKIKITGKATIGGEGTLNKGDAFYVDYSLDTPLSLQIDNPVTFVEAPKVLSEETLSREQRDQINENFTELSLTLDTRNAFPIGAEVQFYLGQDSSSLFDASADSLSRAVISAQLTPGVTNDAGYVQSATEQQLSFKLNRNTLSLLQQGRLYYGARVLLTTDGAVARFKGNDRIWFTPTLNFTVKMKR</sequence>
<organism evidence="1">
    <name type="scientific">Caldithrix abyssi</name>
    <dbReference type="NCBI Taxonomy" id="187145"/>
    <lineage>
        <taxon>Bacteria</taxon>
        <taxon>Pseudomonadati</taxon>
        <taxon>Calditrichota</taxon>
        <taxon>Calditrichia</taxon>
        <taxon>Calditrichales</taxon>
        <taxon>Calditrichaceae</taxon>
        <taxon>Caldithrix</taxon>
    </lineage>
</organism>
<gene>
    <name evidence="1" type="ORF">ENJ10_06615</name>
</gene>